<evidence type="ECO:0000256" key="2">
    <source>
        <dbReference type="ARBA" id="ARBA00006075"/>
    </source>
</evidence>
<dbReference type="InterPro" id="IPR040038">
    <property type="entry name" value="TIPIN/Csm3/Swi3"/>
</dbReference>
<keyword evidence="5 6" id="KW-0131">Cell cycle</keyword>
<accession>A0A7R9BSC1</accession>
<feature type="compositionally biased region" description="Acidic residues" evidence="7">
    <location>
        <begin position="1"/>
        <end position="28"/>
    </location>
</feature>
<organism evidence="9">
    <name type="scientific">Notodromas monacha</name>
    <dbReference type="NCBI Taxonomy" id="399045"/>
    <lineage>
        <taxon>Eukaryota</taxon>
        <taxon>Metazoa</taxon>
        <taxon>Ecdysozoa</taxon>
        <taxon>Arthropoda</taxon>
        <taxon>Crustacea</taxon>
        <taxon>Oligostraca</taxon>
        <taxon>Ostracoda</taxon>
        <taxon>Podocopa</taxon>
        <taxon>Podocopida</taxon>
        <taxon>Cypridocopina</taxon>
        <taxon>Cypridoidea</taxon>
        <taxon>Cyprididae</taxon>
        <taxon>Notodromas</taxon>
    </lineage>
</organism>
<dbReference type="PANTHER" id="PTHR13220:SF11">
    <property type="entry name" value="TIMELESS-INTERACTING PROTEIN"/>
    <property type="match status" value="1"/>
</dbReference>
<dbReference type="GO" id="GO:0031297">
    <property type="term" value="P:replication fork processing"/>
    <property type="evidence" value="ECO:0007669"/>
    <property type="project" value="UniProtKB-UniRule"/>
</dbReference>
<dbReference type="AlphaFoldDB" id="A0A7R9BSC1"/>
<proteinExistence type="inferred from homology"/>
<keyword evidence="4 6" id="KW-0539">Nucleus</keyword>
<keyword evidence="10" id="KW-1185">Reference proteome</keyword>
<dbReference type="Proteomes" id="UP000678499">
    <property type="component" value="Unassembled WGS sequence"/>
</dbReference>
<evidence type="ECO:0000256" key="3">
    <source>
        <dbReference type="ARBA" id="ARBA00022763"/>
    </source>
</evidence>
<dbReference type="InterPro" id="IPR012923">
    <property type="entry name" value="Csm3"/>
</dbReference>
<dbReference type="Pfam" id="PF07962">
    <property type="entry name" value="Swi3"/>
    <property type="match status" value="1"/>
</dbReference>
<dbReference type="GO" id="GO:0003677">
    <property type="term" value="F:DNA binding"/>
    <property type="evidence" value="ECO:0007669"/>
    <property type="project" value="TreeGrafter"/>
</dbReference>
<comment type="similarity">
    <text evidence="2 6">Belongs to the CSM3 family.</text>
</comment>
<dbReference type="EMBL" id="OA883547">
    <property type="protein sequence ID" value="CAD7279151.1"/>
    <property type="molecule type" value="Genomic_DNA"/>
</dbReference>
<dbReference type="GO" id="GO:0043111">
    <property type="term" value="P:replication fork arrest"/>
    <property type="evidence" value="ECO:0007669"/>
    <property type="project" value="TreeGrafter"/>
</dbReference>
<evidence type="ECO:0000256" key="5">
    <source>
        <dbReference type="ARBA" id="ARBA00023306"/>
    </source>
</evidence>
<evidence type="ECO:0000313" key="9">
    <source>
        <dbReference type="EMBL" id="CAD7279151.1"/>
    </source>
</evidence>
<dbReference type="EMBL" id="CAJPEX010001510">
    <property type="protein sequence ID" value="CAG0919303.1"/>
    <property type="molecule type" value="Genomic_DNA"/>
</dbReference>
<dbReference type="GO" id="GO:0031298">
    <property type="term" value="C:replication fork protection complex"/>
    <property type="evidence" value="ECO:0007669"/>
    <property type="project" value="TreeGrafter"/>
</dbReference>
<gene>
    <name evidence="9" type="ORF">NMOB1V02_LOCUS6833</name>
</gene>
<feature type="region of interest" description="Disordered" evidence="7">
    <location>
        <begin position="1"/>
        <end position="39"/>
    </location>
</feature>
<dbReference type="OrthoDB" id="437078at2759"/>
<evidence type="ECO:0000259" key="8">
    <source>
        <dbReference type="Pfam" id="PF07962"/>
    </source>
</evidence>
<feature type="region of interest" description="Disordered" evidence="7">
    <location>
        <begin position="168"/>
        <end position="188"/>
    </location>
</feature>
<name>A0A7R9BSC1_9CRUS</name>
<comment type="subcellular location">
    <subcellularLocation>
        <location evidence="1 6">Nucleus</location>
    </subcellularLocation>
</comment>
<evidence type="ECO:0000256" key="6">
    <source>
        <dbReference type="RuleBase" id="RU366049"/>
    </source>
</evidence>
<dbReference type="GO" id="GO:0000076">
    <property type="term" value="P:DNA replication checkpoint signaling"/>
    <property type="evidence" value="ECO:0007669"/>
    <property type="project" value="UniProtKB-UniRule"/>
</dbReference>
<reference evidence="9" key="1">
    <citation type="submission" date="2020-11" db="EMBL/GenBank/DDBJ databases">
        <authorList>
            <person name="Tran Van P."/>
        </authorList>
    </citation>
    <scope>NUCLEOTIDE SEQUENCE</scope>
</reference>
<evidence type="ECO:0000256" key="4">
    <source>
        <dbReference type="ARBA" id="ARBA00023242"/>
    </source>
</evidence>
<evidence type="ECO:0000256" key="7">
    <source>
        <dbReference type="SAM" id="MobiDB-lite"/>
    </source>
</evidence>
<keyword evidence="3 6" id="KW-0227">DNA damage</keyword>
<feature type="domain" description="Chromosome segregation in meiosis protein 3" evidence="8">
    <location>
        <begin position="51"/>
        <end position="132"/>
    </location>
</feature>
<evidence type="ECO:0000256" key="1">
    <source>
        <dbReference type="ARBA" id="ARBA00004123"/>
    </source>
</evidence>
<comment type="function">
    <text evidence="6">Plays an important role in the control of DNA replication and the maintenance of replication fork stability.</text>
</comment>
<sequence>MYSDIEDVLPGEAEEDDEEAEEAGPAEDGENKENEGKKKIKVKLVRKPMQKLDEVRLCGDMGLSKLPSEFKDFKWLGKGAELEEMDAVLQRVQLWAHRLFPKMAFEDFLQRVENLGAKRSVQTHLRKMRMGMIDVSGEPEESVAAADGVTRGDTETNDFDSIMREFEESRANEPPPVVPSVRPVTPQPATQNSVVTRMHWTCFWLEYYDDFPTADWTTHPGFARKQMVIAIGGDAVEASAPERHSDFYF</sequence>
<evidence type="ECO:0000313" key="10">
    <source>
        <dbReference type="Proteomes" id="UP000678499"/>
    </source>
</evidence>
<dbReference type="PANTHER" id="PTHR13220">
    <property type="entry name" value="TIMELESS INTERACTING-RELATED"/>
    <property type="match status" value="1"/>
</dbReference>
<feature type="compositionally biased region" description="Low complexity" evidence="7">
    <location>
        <begin position="179"/>
        <end position="188"/>
    </location>
</feature>
<dbReference type="GO" id="GO:0006974">
    <property type="term" value="P:DNA damage response"/>
    <property type="evidence" value="ECO:0007669"/>
    <property type="project" value="UniProtKB-KW"/>
</dbReference>
<protein>
    <recommendedName>
        <fullName evidence="6">TIMELESS-interacting protein</fullName>
    </recommendedName>
</protein>